<dbReference type="GeneID" id="12984926"/>
<dbReference type="Proteomes" id="UP000009058">
    <property type="component" value="Chromosome 3"/>
</dbReference>
<reference evidence="2 3" key="1">
    <citation type="journal article" date="2005" name="Nature">
        <title>The genome sequence of the rice blast fungus Magnaporthe grisea.</title>
        <authorList>
            <person name="Dean R.A."/>
            <person name="Talbot N.J."/>
            <person name="Ebbole D.J."/>
            <person name="Farman M.L."/>
            <person name="Mitchell T.K."/>
            <person name="Orbach M.J."/>
            <person name="Thon M."/>
            <person name="Kulkarni R."/>
            <person name="Xu J.R."/>
            <person name="Pan H."/>
            <person name="Read N.D."/>
            <person name="Lee Y.H."/>
            <person name="Carbone I."/>
            <person name="Brown D."/>
            <person name="Oh Y.Y."/>
            <person name="Donofrio N."/>
            <person name="Jeong J.S."/>
            <person name="Soanes D.M."/>
            <person name="Djonovic S."/>
            <person name="Kolomiets E."/>
            <person name="Rehmeyer C."/>
            <person name="Li W."/>
            <person name="Harding M."/>
            <person name="Kim S."/>
            <person name="Lebrun M.H."/>
            <person name="Bohnert H."/>
            <person name="Coughlan S."/>
            <person name="Butler J."/>
            <person name="Calvo S."/>
            <person name="Ma L.J."/>
            <person name="Nicol R."/>
            <person name="Purcell S."/>
            <person name="Nusbaum C."/>
            <person name="Galagan J.E."/>
            <person name="Birren B.W."/>
        </authorList>
    </citation>
    <scope>NUCLEOTIDE SEQUENCE [LARGE SCALE GENOMIC DNA]</scope>
    <source>
        <strain evidence="3">70-15 / ATCC MYA-4617 / FGSC 8958</strain>
    </source>
</reference>
<name>G4N0Z5_PYRO7</name>
<proteinExistence type="predicted"/>
<feature type="compositionally biased region" description="Polar residues" evidence="1">
    <location>
        <begin position="117"/>
        <end position="126"/>
    </location>
</feature>
<dbReference type="OrthoDB" id="10571987at2759"/>
<dbReference type="AlphaFoldDB" id="G4N0Z5"/>
<accession>G4N0Z5</accession>
<keyword evidence="3" id="KW-1185">Reference proteome</keyword>
<evidence type="ECO:0000256" key="1">
    <source>
        <dbReference type="SAM" id="MobiDB-lite"/>
    </source>
</evidence>
<organism evidence="2 3">
    <name type="scientific">Pyricularia oryzae (strain 70-15 / ATCC MYA-4617 / FGSC 8958)</name>
    <name type="common">Rice blast fungus</name>
    <name type="synonym">Magnaporthe oryzae</name>
    <dbReference type="NCBI Taxonomy" id="242507"/>
    <lineage>
        <taxon>Eukaryota</taxon>
        <taxon>Fungi</taxon>
        <taxon>Dikarya</taxon>
        <taxon>Ascomycota</taxon>
        <taxon>Pezizomycotina</taxon>
        <taxon>Sordariomycetes</taxon>
        <taxon>Sordariomycetidae</taxon>
        <taxon>Magnaporthales</taxon>
        <taxon>Pyriculariaceae</taxon>
        <taxon>Pyricularia</taxon>
    </lineage>
</organism>
<dbReference type="VEuPathDB" id="FungiDB:MGG_16791"/>
<feature type="region of interest" description="Disordered" evidence="1">
    <location>
        <begin position="117"/>
        <end position="139"/>
    </location>
</feature>
<dbReference type="InParanoid" id="G4N0Z5"/>
<dbReference type="HOGENOM" id="CLU_1845496_0_0_1"/>
<dbReference type="EMBL" id="CM001233">
    <property type="protein sequence ID" value="EHA52373.1"/>
    <property type="molecule type" value="Genomic_DNA"/>
</dbReference>
<dbReference type="KEGG" id="mgr:MGG_16791"/>
<evidence type="ECO:0000313" key="2">
    <source>
        <dbReference type="EMBL" id="EHA52373.1"/>
    </source>
</evidence>
<evidence type="ECO:0000313" key="3">
    <source>
        <dbReference type="Proteomes" id="UP000009058"/>
    </source>
</evidence>
<reference key="2">
    <citation type="submission" date="2011-05" db="EMBL/GenBank/DDBJ databases">
        <title>The Genome Sequence of Magnaporthe oryzae 70-15.</title>
        <authorList>
            <consortium name="The Broad Institute Genome Sequencing Platform"/>
            <person name="Ma L.-J."/>
            <person name="Dead R."/>
            <person name="Young S.K."/>
            <person name="Zeng Q."/>
            <person name="Gargeya S."/>
            <person name="Fitzgerald M."/>
            <person name="Haas B."/>
            <person name="Abouelleil A."/>
            <person name="Alvarado L."/>
            <person name="Arachchi H.M."/>
            <person name="Berlin A."/>
            <person name="Brown A."/>
            <person name="Chapman S.B."/>
            <person name="Chen Z."/>
            <person name="Dunbar C."/>
            <person name="Freedman E."/>
            <person name="Gearin G."/>
            <person name="Gellesch M."/>
            <person name="Goldberg J."/>
            <person name="Griggs A."/>
            <person name="Gujja S."/>
            <person name="Heiman D."/>
            <person name="Howarth C."/>
            <person name="Larson L."/>
            <person name="Lui A."/>
            <person name="MacDonald P.J.P."/>
            <person name="Mehta T."/>
            <person name="Montmayeur A."/>
            <person name="Murphy C."/>
            <person name="Neiman D."/>
            <person name="Pearson M."/>
            <person name="Priest M."/>
            <person name="Roberts A."/>
            <person name="Saif S."/>
            <person name="Shea T."/>
            <person name="Shenoy N."/>
            <person name="Sisk P."/>
            <person name="Stolte C."/>
            <person name="Sykes S."/>
            <person name="Yandava C."/>
            <person name="Wortman J."/>
            <person name="Nusbaum C."/>
            <person name="Birren B."/>
        </authorList>
    </citation>
    <scope>NUCLEOTIDE SEQUENCE</scope>
    <source>
        <strain>70-15</strain>
    </source>
</reference>
<protein>
    <submittedName>
        <fullName evidence="2">Uncharacterized protein</fullName>
    </submittedName>
</protein>
<dbReference type="RefSeq" id="XP_003712180.1">
    <property type="nucleotide sequence ID" value="XM_003712132.1"/>
</dbReference>
<sequence length="139" mass="14540">MNPAMHAVAAVAVEPHGFWAKHILGNVPYHIVAGTRRSVRQQDRTSALLGTMSTARLLTPLRPLTPSVLPACGDGRDADQVQTGATNYEVAYLVTCCSGALLAQTHAAVLMETNNDAAPTGTQTKASKGCGKPDSQLTS</sequence>
<gene>
    <name evidence="2" type="ORF">MGG_16791</name>
</gene>